<evidence type="ECO:0008006" key="4">
    <source>
        <dbReference type="Google" id="ProtNLM"/>
    </source>
</evidence>
<evidence type="ECO:0000313" key="2">
    <source>
        <dbReference type="EMBL" id="USQ81551.1"/>
    </source>
</evidence>
<keyword evidence="3" id="KW-1185">Reference proteome</keyword>
<reference evidence="2" key="1">
    <citation type="submission" date="2022-06" db="EMBL/GenBank/DDBJ databases">
        <title>Ornithinimicrobium HY1793.</title>
        <authorList>
            <person name="Huang Y."/>
        </authorList>
    </citation>
    <scope>NUCLEOTIDE SEQUENCE</scope>
    <source>
        <strain evidence="2">HY1793</strain>
    </source>
</reference>
<dbReference type="EMBL" id="CP099489">
    <property type="protein sequence ID" value="USQ81551.1"/>
    <property type="molecule type" value="Genomic_DNA"/>
</dbReference>
<dbReference type="Proteomes" id="UP001056455">
    <property type="component" value="Chromosome"/>
</dbReference>
<name>A0ABY4YXP4_9MICO</name>
<sequence>MNTPPSRGRTWLAAGGGTVLGAVLAVGLLVGLGWSADGSAASTSGELALPDTADGLRLQDVVMEEVSDRPADELLAQGRAEAAELLSASRGGAPAAAQTYADDELETRVTVWAVADESPSLWSAVESDALAESMRTKTPFEWVERGDTAEDGSTVECLLRATNPAMQDSDQETEAHVQECQLVTDGVTLILQGGNLDSIDRPVAILRDVASNLEQD</sequence>
<organism evidence="2 3">
    <name type="scientific">Ornithinimicrobium faecis</name>
    <dbReference type="NCBI Taxonomy" id="2934158"/>
    <lineage>
        <taxon>Bacteria</taxon>
        <taxon>Bacillati</taxon>
        <taxon>Actinomycetota</taxon>
        <taxon>Actinomycetes</taxon>
        <taxon>Micrococcales</taxon>
        <taxon>Ornithinimicrobiaceae</taxon>
        <taxon>Ornithinimicrobium</taxon>
    </lineage>
</organism>
<evidence type="ECO:0000313" key="3">
    <source>
        <dbReference type="Proteomes" id="UP001056455"/>
    </source>
</evidence>
<evidence type="ECO:0000256" key="1">
    <source>
        <dbReference type="SAM" id="Phobius"/>
    </source>
</evidence>
<protein>
    <recommendedName>
        <fullName evidence="4">Secreted protein</fullName>
    </recommendedName>
</protein>
<dbReference type="RefSeq" id="WP_252595070.1">
    <property type="nucleotide sequence ID" value="NZ_CP099489.1"/>
</dbReference>
<gene>
    <name evidence="2" type="ORF">NF556_07875</name>
</gene>
<keyword evidence="1" id="KW-0812">Transmembrane</keyword>
<keyword evidence="1" id="KW-0472">Membrane</keyword>
<proteinExistence type="predicted"/>
<feature type="transmembrane region" description="Helical" evidence="1">
    <location>
        <begin position="12"/>
        <end position="34"/>
    </location>
</feature>
<accession>A0ABY4YXP4</accession>
<keyword evidence="1" id="KW-1133">Transmembrane helix</keyword>